<name>A0AAV0I3F8_9ROSI</name>
<reference evidence="1" key="1">
    <citation type="submission" date="2022-08" db="EMBL/GenBank/DDBJ databases">
        <authorList>
            <person name="Gutierrez-Valencia J."/>
        </authorList>
    </citation>
    <scope>NUCLEOTIDE SEQUENCE</scope>
</reference>
<dbReference type="EMBL" id="CAMGYJ010000003">
    <property type="protein sequence ID" value="CAI0390755.1"/>
    <property type="molecule type" value="Genomic_DNA"/>
</dbReference>
<keyword evidence="2" id="KW-1185">Reference proteome</keyword>
<dbReference type="AlphaFoldDB" id="A0AAV0I3F8"/>
<dbReference type="Proteomes" id="UP001154282">
    <property type="component" value="Unassembled WGS sequence"/>
</dbReference>
<protein>
    <submittedName>
        <fullName evidence="1">Uncharacterized protein</fullName>
    </submittedName>
</protein>
<sequence>MTKPLPMCIRLDGFWQQVLYENIPQIYFQYGRIGHLEDYCPTSKTNQMLAITNGACSNQLQIS</sequence>
<comment type="caution">
    <text evidence="1">The sequence shown here is derived from an EMBL/GenBank/DDBJ whole genome shotgun (WGS) entry which is preliminary data.</text>
</comment>
<accession>A0AAV0I3F8</accession>
<evidence type="ECO:0000313" key="2">
    <source>
        <dbReference type="Proteomes" id="UP001154282"/>
    </source>
</evidence>
<gene>
    <name evidence="1" type="ORF">LITE_LOCUS6862</name>
</gene>
<organism evidence="1 2">
    <name type="scientific">Linum tenue</name>
    <dbReference type="NCBI Taxonomy" id="586396"/>
    <lineage>
        <taxon>Eukaryota</taxon>
        <taxon>Viridiplantae</taxon>
        <taxon>Streptophyta</taxon>
        <taxon>Embryophyta</taxon>
        <taxon>Tracheophyta</taxon>
        <taxon>Spermatophyta</taxon>
        <taxon>Magnoliopsida</taxon>
        <taxon>eudicotyledons</taxon>
        <taxon>Gunneridae</taxon>
        <taxon>Pentapetalae</taxon>
        <taxon>rosids</taxon>
        <taxon>fabids</taxon>
        <taxon>Malpighiales</taxon>
        <taxon>Linaceae</taxon>
        <taxon>Linum</taxon>
    </lineage>
</organism>
<evidence type="ECO:0000313" key="1">
    <source>
        <dbReference type="EMBL" id="CAI0390755.1"/>
    </source>
</evidence>
<proteinExistence type="predicted"/>